<protein>
    <submittedName>
        <fullName evidence="1">Uncharacterized protein</fullName>
    </submittedName>
</protein>
<dbReference type="AlphaFoldDB" id="A0AAV7VX60"/>
<dbReference type="EMBL" id="JANPWB010000002">
    <property type="protein sequence ID" value="KAJ1206283.1"/>
    <property type="molecule type" value="Genomic_DNA"/>
</dbReference>
<evidence type="ECO:0000313" key="2">
    <source>
        <dbReference type="Proteomes" id="UP001066276"/>
    </source>
</evidence>
<evidence type="ECO:0000313" key="1">
    <source>
        <dbReference type="EMBL" id="KAJ1206283.1"/>
    </source>
</evidence>
<dbReference type="Proteomes" id="UP001066276">
    <property type="component" value="Chromosome 1_2"/>
</dbReference>
<sequence>MHSLGRSRGLCQEGGAAGIRTLCSAFEERALVLPGRRLRVSAVALPAQAAFRWPSDGVRLRAAEPCPEALGAVGFLTLVATCKVGPSRQKEDVEPIPEVVECFI</sequence>
<proteinExistence type="predicted"/>
<reference evidence="1" key="1">
    <citation type="journal article" date="2022" name="bioRxiv">
        <title>Sequencing and chromosome-scale assembly of the giantPleurodeles waltlgenome.</title>
        <authorList>
            <person name="Brown T."/>
            <person name="Elewa A."/>
            <person name="Iarovenko S."/>
            <person name="Subramanian E."/>
            <person name="Araus A.J."/>
            <person name="Petzold A."/>
            <person name="Susuki M."/>
            <person name="Suzuki K.-i.T."/>
            <person name="Hayashi T."/>
            <person name="Toyoda A."/>
            <person name="Oliveira C."/>
            <person name="Osipova E."/>
            <person name="Leigh N.D."/>
            <person name="Simon A."/>
            <person name="Yun M.H."/>
        </authorList>
    </citation>
    <scope>NUCLEOTIDE SEQUENCE</scope>
    <source>
        <strain evidence="1">20211129_DDA</strain>
        <tissue evidence="1">Liver</tissue>
    </source>
</reference>
<accession>A0AAV7VX60</accession>
<name>A0AAV7VX60_PLEWA</name>
<organism evidence="1 2">
    <name type="scientific">Pleurodeles waltl</name>
    <name type="common">Iberian ribbed newt</name>
    <dbReference type="NCBI Taxonomy" id="8319"/>
    <lineage>
        <taxon>Eukaryota</taxon>
        <taxon>Metazoa</taxon>
        <taxon>Chordata</taxon>
        <taxon>Craniata</taxon>
        <taxon>Vertebrata</taxon>
        <taxon>Euteleostomi</taxon>
        <taxon>Amphibia</taxon>
        <taxon>Batrachia</taxon>
        <taxon>Caudata</taxon>
        <taxon>Salamandroidea</taxon>
        <taxon>Salamandridae</taxon>
        <taxon>Pleurodelinae</taxon>
        <taxon>Pleurodeles</taxon>
    </lineage>
</organism>
<gene>
    <name evidence="1" type="ORF">NDU88_001692</name>
</gene>
<comment type="caution">
    <text evidence="1">The sequence shown here is derived from an EMBL/GenBank/DDBJ whole genome shotgun (WGS) entry which is preliminary data.</text>
</comment>
<keyword evidence="2" id="KW-1185">Reference proteome</keyword>